<feature type="domain" description="B30.2/SPRY" evidence="2">
    <location>
        <begin position="103"/>
        <end position="259"/>
    </location>
</feature>
<proteinExistence type="predicted"/>
<keyword evidence="4" id="KW-1185">Reference proteome</keyword>
<organism evidence="3 4">
    <name type="scientific">Callorhinchus milii</name>
    <name type="common">Ghost shark</name>
    <dbReference type="NCBI Taxonomy" id="7868"/>
    <lineage>
        <taxon>Eukaryota</taxon>
        <taxon>Metazoa</taxon>
        <taxon>Chordata</taxon>
        <taxon>Craniata</taxon>
        <taxon>Vertebrata</taxon>
        <taxon>Chondrichthyes</taxon>
        <taxon>Holocephali</taxon>
        <taxon>Chimaeriformes</taxon>
        <taxon>Callorhinchidae</taxon>
        <taxon>Callorhinchus</taxon>
    </lineage>
</organism>
<dbReference type="Gene3D" id="2.60.120.920">
    <property type="match status" value="1"/>
</dbReference>
<name>A0A4W3GD32_CALMI</name>
<reference evidence="3" key="4">
    <citation type="submission" date="2025-08" db="UniProtKB">
        <authorList>
            <consortium name="Ensembl"/>
        </authorList>
    </citation>
    <scope>IDENTIFICATION</scope>
</reference>
<reference evidence="3" key="5">
    <citation type="submission" date="2025-09" db="UniProtKB">
        <authorList>
            <consortium name="Ensembl"/>
        </authorList>
    </citation>
    <scope>IDENTIFICATION</scope>
</reference>
<dbReference type="InterPro" id="IPR006574">
    <property type="entry name" value="PRY"/>
</dbReference>
<dbReference type="CDD" id="cd13733">
    <property type="entry name" value="SPRY_PRY_C-I_1"/>
    <property type="match status" value="1"/>
</dbReference>
<dbReference type="InterPro" id="IPR043136">
    <property type="entry name" value="B30.2/SPRY_sf"/>
</dbReference>
<dbReference type="Pfam" id="PF00622">
    <property type="entry name" value="SPRY"/>
    <property type="match status" value="1"/>
</dbReference>
<dbReference type="InterPro" id="IPR013320">
    <property type="entry name" value="ConA-like_dom_sf"/>
</dbReference>
<dbReference type="PANTHER" id="PTHR24103">
    <property type="entry name" value="E3 UBIQUITIN-PROTEIN LIGASE TRIM"/>
    <property type="match status" value="1"/>
</dbReference>
<dbReference type="Ensembl" id="ENSCMIT00000001247.1">
    <property type="protein sequence ID" value="ENSCMIP00000001188.1"/>
    <property type="gene ID" value="ENSCMIG00000000800.1"/>
</dbReference>
<dbReference type="GeneTree" id="ENSGT01040000240385"/>
<dbReference type="SMART" id="SM00589">
    <property type="entry name" value="PRY"/>
    <property type="match status" value="1"/>
</dbReference>
<dbReference type="AlphaFoldDB" id="A0A4W3GD32"/>
<dbReference type="Pfam" id="PF13765">
    <property type="entry name" value="PRY"/>
    <property type="match status" value="1"/>
</dbReference>
<evidence type="ECO:0000313" key="4">
    <source>
        <dbReference type="Proteomes" id="UP000314986"/>
    </source>
</evidence>
<feature type="region of interest" description="Disordered" evidence="1">
    <location>
        <begin position="10"/>
        <end position="47"/>
    </location>
</feature>
<dbReference type="InterPro" id="IPR001870">
    <property type="entry name" value="B30.2/SPRY"/>
</dbReference>
<accession>A0A4W3GD32</accession>
<dbReference type="FunFam" id="2.60.120.920:FF:000004">
    <property type="entry name" value="Butyrophilin subfamily 1 member A1"/>
    <property type="match status" value="1"/>
</dbReference>
<dbReference type="PROSITE" id="PS50188">
    <property type="entry name" value="B302_SPRY"/>
    <property type="match status" value="1"/>
</dbReference>
<reference evidence="4" key="3">
    <citation type="journal article" date="2014" name="Nature">
        <title>Elephant shark genome provides unique insights into gnathostome evolution.</title>
        <authorList>
            <consortium name="International Elephant Shark Genome Sequencing Consortium"/>
            <person name="Venkatesh B."/>
            <person name="Lee A.P."/>
            <person name="Ravi V."/>
            <person name="Maurya A.K."/>
            <person name="Lian M.M."/>
            <person name="Swann J.B."/>
            <person name="Ohta Y."/>
            <person name="Flajnik M.F."/>
            <person name="Sutoh Y."/>
            <person name="Kasahara M."/>
            <person name="Hoon S."/>
            <person name="Gangu V."/>
            <person name="Roy S.W."/>
            <person name="Irimia M."/>
            <person name="Korzh V."/>
            <person name="Kondrychyn I."/>
            <person name="Lim Z.W."/>
            <person name="Tay B.H."/>
            <person name="Tohari S."/>
            <person name="Kong K.W."/>
            <person name="Ho S."/>
            <person name="Lorente-Galdos B."/>
            <person name="Quilez J."/>
            <person name="Marques-Bonet T."/>
            <person name="Raney B.J."/>
            <person name="Ingham P.W."/>
            <person name="Tay A."/>
            <person name="Hillier L.W."/>
            <person name="Minx P."/>
            <person name="Boehm T."/>
            <person name="Wilson R.K."/>
            <person name="Brenner S."/>
            <person name="Warren W.C."/>
        </authorList>
    </citation>
    <scope>NUCLEOTIDE SEQUENCE [LARGE SCALE GENOMIC DNA]</scope>
</reference>
<evidence type="ECO:0000313" key="3">
    <source>
        <dbReference type="Ensembl" id="ENSCMIP00000001188.1"/>
    </source>
</evidence>
<dbReference type="InterPro" id="IPR003877">
    <property type="entry name" value="SPRY_dom"/>
</dbReference>
<evidence type="ECO:0000259" key="2">
    <source>
        <dbReference type="PROSITE" id="PS50188"/>
    </source>
</evidence>
<dbReference type="InParanoid" id="A0A4W3GD32"/>
<reference evidence="4" key="2">
    <citation type="journal article" date="2007" name="PLoS Biol.">
        <title>Survey sequencing and comparative analysis of the elephant shark (Callorhinchus milii) genome.</title>
        <authorList>
            <person name="Venkatesh B."/>
            <person name="Kirkness E.F."/>
            <person name="Loh Y.H."/>
            <person name="Halpern A.L."/>
            <person name="Lee A.P."/>
            <person name="Johnson J."/>
            <person name="Dandona N."/>
            <person name="Viswanathan L.D."/>
            <person name="Tay A."/>
            <person name="Venter J.C."/>
            <person name="Strausberg R.L."/>
            <person name="Brenner S."/>
        </authorList>
    </citation>
    <scope>NUCLEOTIDE SEQUENCE [LARGE SCALE GENOMIC DNA]</scope>
</reference>
<sequence length="259" mass="29241">MHTSYTLVRYTPHTHDMHTPQTNPTHPSHTRLTHHHHKPASVKHHSHTLHTQTFTYSPHKHSSQQDLSHTPHILSSHTYPYTDCDPLSSIVFPGVEVWKHSLSSQTSPHSTLCCYSLSAPASLTLDPETAHPDLILSEDLTSVRTGDTWQKISESPKMFSKYFSVLGSEGFTSGRHYWEVLVAHKTEWTMGLARESVKRKGNITASPDDGFWALCLNNGNEYKALTSTPTRLPLRERPGKLGVYLDYEGGQPRGEMEKQ</sequence>
<dbReference type="SUPFAM" id="SSF49899">
    <property type="entry name" value="Concanavalin A-like lectins/glucanases"/>
    <property type="match status" value="1"/>
</dbReference>
<evidence type="ECO:0000256" key="1">
    <source>
        <dbReference type="SAM" id="MobiDB-lite"/>
    </source>
</evidence>
<protein>
    <submittedName>
        <fullName evidence="3">Nuclear factor 7, ovary-like</fullName>
    </submittedName>
</protein>
<dbReference type="InterPro" id="IPR050143">
    <property type="entry name" value="TRIM/RBCC"/>
</dbReference>
<feature type="compositionally biased region" description="Basic residues" evidence="1">
    <location>
        <begin position="28"/>
        <end position="47"/>
    </location>
</feature>
<dbReference type="PRINTS" id="PR01407">
    <property type="entry name" value="BUTYPHLNCDUF"/>
</dbReference>
<dbReference type="Proteomes" id="UP000314986">
    <property type="component" value="Unassembled WGS sequence"/>
</dbReference>
<dbReference type="InterPro" id="IPR003879">
    <property type="entry name" value="Butyrophylin_SPRY"/>
</dbReference>
<reference evidence="4" key="1">
    <citation type="journal article" date="2006" name="Science">
        <title>Ancient noncoding elements conserved in the human genome.</title>
        <authorList>
            <person name="Venkatesh B."/>
            <person name="Kirkness E.F."/>
            <person name="Loh Y.H."/>
            <person name="Halpern A.L."/>
            <person name="Lee A.P."/>
            <person name="Johnson J."/>
            <person name="Dandona N."/>
            <person name="Viswanathan L.D."/>
            <person name="Tay A."/>
            <person name="Venter J.C."/>
            <person name="Strausberg R.L."/>
            <person name="Brenner S."/>
        </authorList>
    </citation>
    <scope>NUCLEOTIDE SEQUENCE [LARGE SCALE GENOMIC DNA]</scope>
</reference>